<keyword evidence="2" id="KW-0732">Signal</keyword>
<organism evidence="4 5">
    <name type="scientific">Magnaporthiopsis poae (strain ATCC 64411 / 73-15)</name>
    <name type="common">Kentucky bluegrass fungus</name>
    <name type="synonym">Magnaporthe poae</name>
    <dbReference type="NCBI Taxonomy" id="644358"/>
    <lineage>
        <taxon>Eukaryota</taxon>
        <taxon>Fungi</taxon>
        <taxon>Dikarya</taxon>
        <taxon>Ascomycota</taxon>
        <taxon>Pezizomycotina</taxon>
        <taxon>Sordariomycetes</taxon>
        <taxon>Sordariomycetidae</taxon>
        <taxon>Magnaporthales</taxon>
        <taxon>Magnaporthaceae</taxon>
        <taxon>Magnaporthiopsis</taxon>
    </lineage>
</organism>
<dbReference type="Proteomes" id="UP000011715">
    <property type="component" value="Unassembled WGS sequence"/>
</dbReference>
<dbReference type="EMBL" id="ADBL01002700">
    <property type="status" value="NOT_ANNOTATED_CDS"/>
    <property type="molecule type" value="Genomic_DNA"/>
</dbReference>
<feature type="signal peptide" evidence="2">
    <location>
        <begin position="1"/>
        <end position="24"/>
    </location>
</feature>
<accession>A0A0C4EE01</accession>
<evidence type="ECO:0000313" key="4">
    <source>
        <dbReference type="EnsemblFungi" id="MAPG_10961T0"/>
    </source>
</evidence>
<evidence type="ECO:0000313" key="3">
    <source>
        <dbReference type="EMBL" id="KLU92014.1"/>
    </source>
</evidence>
<dbReference type="VEuPathDB" id="FungiDB:MAPG_10961"/>
<evidence type="ECO:0000256" key="2">
    <source>
        <dbReference type="SAM" id="SignalP"/>
    </source>
</evidence>
<name>A0A0C4EE01_MAGP6</name>
<sequence length="206" mass="22314">MRSFTSIFAVLSPALAMALAMALALTILAESTAVGTRPLRSLQPAIDRSRVVTKGVAAVARSQKKKSRPGHKKSKAKSTTDKTSTAQNKKPRHSHKKSKANSTPMDITPKPKSIPMDKTSKPRKVSLRLKSQTSPCITYKEPILCLPPNYGSWSWETSVGARSLPRAVPRLLALSLLPHFLLSRLASIAALGLTCFYLCSSFVTSS</sequence>
<gene>
    <name evidence="3" type="ORF">MAPG_10961</name>
</gene>
<feature type="chain" id="PRO_5009386121" evidence="2">
    <location>
        <begin position="25"/>
        <end position="206"/>
    </location>
</feature>
<dbReference type="AlphaFoldDB" id="A0A0C4EE01"/>
<feature type="compositionally biased region" description="Basic residues" evidence="1">
    <location>
        <begin position="62"/>
        <end position="76"/>
    </location>
</feature>
<reference evidence="5" key="1">
    <citation type="submission" date="2010-05" db="EMBL/GenBank/DDBJ databases">
        <title>The genome sequence of Magnaporthe poae strain ATCC 64411.</title>
        <authorList>
            <person name="Ma L.-J."/>
            <person name="Dead R."/>
            <person name="Young S."/>
            <person name="Zeng Q."/>
            <person name="Koehrsen M."/>
            <person name="Alvarado L."/>
            <person name="Berlin A."/>
            <person name="Chapman S.B."/>
            <person name="Chen Z."/>
            <person name="Freedman E."/>
            <person name="Gellesch M."/>
            <person name="Goldberg J."/>
            <person name="Griggs A."/>
            <person name="Gujja S."/>
            <person name="Heilman E.R."/>
            <person name="Heiman D."/>
            <person name="Hepburn T."/>
            <person name="Howarth C."/>
            <person name="Jen D."/>
            <person name="Larson L."/>
            <person name="Mehta T."/>
            <person name="Neiman D."/>
            <person name="Pearson M."/>
            <person name="Roberts A."/>
            <person name="Saif S."/>
            <person name="Shea T."/>
            <person name="Shenoy N."/>
            <person name="Sisk P."/>
            <person name="Stolte C."/>
            <person name="Sykes S."/>
            <person name="Walk T."/>
            <person name="White J."/>
            <person name="Yandava C."/>
            <person name="Haas B."/>
            <person name="Nusbaum C."/>
            <person name="Birren B."/>
        </authorList>
    </citation>
    <scope>NUCLEOTIDE SEQUENCE [LARGE SCALE GENOMIC DNA]</scope>
    <source>
        <strain evidence="5">ATCC 64411 / 73-15</strain>
    </source>
</reference>
<reference evidence="4" key="4">
    <citation type="journal article" date="2015" name="G3 (Bethesda)">
        <title>Genome sequences of three phytopathogenic species of the Magnaporthaceae family of fungi.</title>
        <authorList>
            <person name="Okagaki L.H."/>
            <person name="Nunes C.C."/>
            <person name="Sailsbery J."/>
            <person name="Clay B."/>
            <person name="Brown D."/>
            <person name="John T."/>
            <person name="Oh Y."/>
            <person name="Young N."/>
            <person name="Fitzgerald M."/>
            <person name="Haas B.J."/>
            <person name="Zeng Q."/>
            <person name="Young S."/>
            <person name="Adiconis X."/>
            <person name="Fan L."/>
            <person name="Levin J.Z."/>
            <person name="Mitchell T.K."/>
            <person name="Okubara P.A."/>
            <person name="Farman M.L."/>
            <person name="Kohn L.M."/>
            <person name="Birren B."/>
            <person name="Ma L.-J."/>
            <person name="Dean R.A."/>
        </authorList>
    </citation>
    <scope>NUCLEOTIDE SEQUENCE</scope>
    <source>
        <strain evidence="4">ATCC 64411 / 73-15</strain>
    </source>
</reference>
<feature type="region of interest" description="Disordered" evidence="1">
    <location>
        <begin position="56"/>
        <end position="127"/>
    </location>
</feature>
<reference evidence="3" key="3">
    <citation type="submission" date="2011-03" db="EMBL/GenBank/DDBJ databases">
        <title>Annotation of Magnaporthe poae ATCC 64411.</title>
        <authorList>
            <person name="Ma L.-J."/>
            <person name="Dead R."/>
            <person name="Young S.K."/>
            <person name="Zeng Q."/>
            <person name="Gargeya S."/>
            <person name="Fitzgerald M."/>
            <person name="Haas B."/>
            <person name="Abouelleil A."/>
            <person name="Alvarado L."/>
            <person name="Arachchi H.M."/>
            <person name="Berlin A."/>
            <person name="Brown A."/>
            <person name="Chapman S.B."/>
            <person name="Chen Z."/>
            <person name="Dunbar C."/>
            <person name="Freedman E."/>
            <person name="Gearin G."/>
            <person name="Gellesch M."/>
            <person name="Goldberg J."/>
            <person name="Griggs A."/>
            <person name="Gujja S."/>
            <person name="Heiman D."/>
            <person name="Howarth C."/>
            <person name="Larson L."/>
            <person name="Lui A."/>
            <person name="MacDonald P.J.P."/>
            <person name="Mehta T."/>
            <person name="Montmayeur A."/>
            <person name="Murphy C."/>
            <person name="Neiman D."/>
            <person name="Pearson M."/>
            <person name="Priest M."/>
            <person name="Roberts A."/>
            <person name="Saif S."/>
            <person name="Shea T."/>
            <person name="Shenoy N."/>
            <person name="Sisk P."/>
            <person name="Stolte C."/>
            <person name="Sykes S."/>
            <person name="Yandava C."/>
            <person name="Wortman J."/>
            <person name="Nusbaum C."/>
            <person name="Birren B."/>
        </authorList>
    </citation>
    <scope>NUCLEOTIDE SEQUENCE</scope>
    <source>
        <strain evidence="3">ATCC 64411</strain>
    </source>
</reference>
<protein>
    <submittedName>
        <fullName evidence="3 4">Uncharacterized protein</fullName>
    </submittedName>
</protein>
<evidence type="ECO:0000256" key="1">
    <source>
        <dbReference type="SAM" id="MobiDB-lite"/>
    </source>
</evidence>
<feature type="compositionally biased region" description="Basic residues" evidence="1">
    <location>
        <begin position="89"/>
        <end position="99"/>
    </location>
</feature>
<keyword evidence="5" id="KW-1185">Reference proteome</keyword>
<dbReference type="eggNOG" id="ENOG502RNDK">
    <property type="taxonomic scope" value="Eukaryota"/>
</dbReference>
<evidence type="ECO:0000313" key="5">
    <source>
        <dbReference type="Proteomes" id="UP000011715"/>
    </source>
</evidence>
<reference evidence="3" key="2">
    <citation type="submission" date="2010-05" db="EMBL/GenBank/DDBJ databases">
        <title>The Genome Sequence of Magnaporthe poae strain ATCC 64411.</title>
        <authorList>
            <consortium name="The Broad Institute Genome Sequencing Platform"/>
            <consortium name="Broad Institute Genome Sequencing Center for Infectious Disease"/>
            <person name="Ma L.-J."/>
            <person name="Dead R."/>
            <person name="Young S."/>
            <person name="Zeng Q."/>
            <person name="Koehrsen M."/>
            <person name="Alvarado L."/>
            <person name="Berlin A."/>
            <person name="Chapman S.B."/>
            <person name="Chen Z."/>
            <person name="Freedman E."/>
            <person name="Gellesch M."/>
            <person name="Goldberg J."/>
            <person name="Griggs A."/>
            <person name="Gujja S."/>
            <person name="Heilman E.R."/>
            <person name="Heiman D."/>
            <person name="Hepburn T."/>
            <person name="Howarth C."/>
            <person name="Jen D."/>
            <person name="Larson L."/>
            <person name="Mehta T."/>
            <person name="Neiman D."/>
            <person name="Pearson M."/>
            <person name="Roberts A."/>
            <person name="Saif S."/>
            <person name="Shea T."/>
            <person name="Shenoy N."/>
            <person name="Sisk P."/>
            <person name="Stolte C."/>
            <person name="Sykes S."/>
            <person name="Walk T."/>
            <person name="White J."/>
            <person name="Yandava C."/>
            <person name="Haas B."/>
            <person name="Nusbaum C."/>
            <person name="Birren B."/>
        </authorList>
    </citation>
    <scope>NUCLEOTIDE SEQUENCE</scope>
    <source>
        <strain evidence="3">ATCC 64411</strain>
    </source>
</reference>
<dbReference type="EnsemblFungi" id="MAPG_10961T0">
    <property type="protein sequence ID" value="MAPG_10961T0"/>
    <property type="gene ID" value="MAPG_10961"/>
</dbReference>
<proteinExistence type="predicted"/>
<reference evidence="4" key="5">
    <citation type="submission" date="2015-06" db="UniProtKB">
        <authorList>
            <consortium name="EnsemblFungi"/>
        </authorList>
    </citation>
    <scope>IDENTIFICATION</scope>
    <source>
        <strain evidence="4">ATCC 64411</strain>
    </source>
</reference>
<dbReference type="EMBL" id="GL876978">
    <property type="protein sequence ID" value="KLU92014.1"/>
    <property type="molecule type" value="Genomic_DNA"/>
</dbReference>